<dbReference type="InterPro" id="IPR015943">
    <property type="entry name" value="WD40/YVTN_repeat-like_dom_sf"/>
</dbReference>
<reference evidence="4" key="1">
    <citation type="submission" date="2021-11" db="EMBL/GenBank/DDBJ databases">
        <authorList>
            <person name="Schell T."/>
        </authorList>
    </citation>
    <scope>NUCLEOTIDE SEQUENCE</scope>
    <source>
        <strain evidence="4">M5</strain>
    </source>
</reference>
<dbReference type="PROSITE" id="PS51135">
    <property type="entry name" value="CIDE_N"/>
    <property type="match status" value="1"/>
</dbReference>
<dbReference type="InterPro" id="IPR036322">
    <property type="entry name" value="WD40_repeat_dom_sf"/>
</dbReference>
<dbReference type="AlphaFoldDB" id="A0A8J2RYZ5"/>
<sequence length="514" mass="59535">MGFLLQISSGMPPKKPLKLFSLDRLIRKGVVAVSLKDLILQARNLFNLDNRHQIKIVLEEDGTEIHNDDYLFSLENHTKLMVMDLTDTWVVASLTAQGIKNVAVPDFKEIHINTIQSINSMGEDGSCNRYFEFHPVKAVFALTENRCSHVTIFKAKDCFDPICHWKNEKLIKLFISKSQISYMEWNADGSQLGVCSIDGTLLVWDYPSCDTLLKIQLSTFHLSIDWNPWRMNSFANHVSAEDGDEIIFWNSIADYETANLASKFIPKKKELVNKIEIREIVEGKGKLNSTRRIKKLNCWGNFSDFDYNKSTEYFATGSEETRTVNVIFVKLNCSLAQLNSLLSGYTRIDSILTTDTFLQIWSIERENPHYSLQLNEEFDSIALFWLNTEELNAGIASARKSERHMTLMCVLDNKIIVWEPIEEDLNRQKRIACQLPDHLKYSFSPRRHYLALMTTDKEIMVWDTKTWTLLFTSEPRIYNFQSTEDVSFSWLFGIRSKKTYLKLVVTNGNEIRFF</sequence>
<keyword evidence="5" id="KW-1185">Reference proteome</keyword>
<dbReference type="SMART" id="SM00320">
    <property type="entry name" value="WD40"/>
    <property type="match status" value="2"/>
</dbReference>
<dbReference type="Gene3D" id="3.10.20.10">
    <property type="match status" value="1"/>
</dbReference>
<name>A0A8J2RYZ5_9CRUS</name>
<evidence type="ECO:0000313" key="5">
    <source>
        <dbReference type="Proteomes" id="UP000789390"/>
    </source>
</evidence>
<dbReference type="InterPro" id="IPR003508">
    <property type="entry name" value="CIDE-N_dom"/>
</dbReference>
<dbReference type="PANTHER" id="PTHR12306">
    <property type="entry name" value="CELL DEATH ACTIVATOR CIDE"/>
    <property type="match status" value="1"/>
</dbReference>
<protein>
    <recommendedName>
        <fullName evidence="3">CIDE-N domain-containing protein</fullName>
    </recommendedName>
</protein>
<dbReference type="GO" id="GO:0006915">
    <property type="term" value="P:apoptotic process"/>
    <property type="evidence" value="ECO:0007669"/>
    <property type="project" value="UniProtKB-UniRule"/>
</dbReference>
<evidence type="ECO:0000313" key="4">
    <source>
        <dbReference type="EMBL" id="CAH0109719.1"/>
    </source>
</evidence>
<comment type="caution">
    <text evidence="4">The sequence shown here is derived from an EMBL/GenBank/DDBJ whole genome shotgun (WGS) entry which is preliminary data.</text>
</comment>
<feature type="domain" description="CIDE-N" evidence="3">
    <location>
        <begin position="13"/>
        <end position="91"/>
    </location>
</feature>
<dbReference type="GO" id="GO:0042981">
    <property type="term" value="P:regulation of apoptotic process"/>
    <property type="evidence" value="ECO:0007669"/>
    <property type="project" value="TreeGrafter"/>
</dbReference>
<dbReference type="InterPro" id="IPR001680">
    <property type="entry name" value="WD40_rpt"/>
</dbReference>
<dbReference type="Pfam" id="PF02017">
    <property type="entry name" value="CIDE-N"/>
    <property type="match status" value="1"/>
</dbReference>
<dbReference type="PANTHER" id="PTHR12306:SF15">
    <property type="entry name" value="DNAATION FACTOR-RELATED PROTEIN 1, ISOFORM B-RELATED"/>
    <property type="match status" value="1"/>
</dbReference>
<dbReference type="SUPFAM" id="SSF50978">
    <property type="entry name" value="WD40 repeat-like"/>
    <property type="match status" value="1"/>
</dbReference>
<accession>A0A8J2RYZ5</accession>
<evidence type="ECO:0000259" key="3">
    <source>
        <dbReference type="PROSITE" id="PS51135"/>
    </source>
</evidence>
<proteinExistence type="predicted"/>
<dbReference type="EMBL" id="CAKKLH010000294">
    <property type="protein sequence ID" value="CAH0109719.1"/>
    <property type="molecule type" value="Genomic_DNA"/>
</dbReference>
<keyword evidence="1 2" id="KW-0053">Apoptosis</keyword>
<evidence type="ECO:0000256" key="2">
    <source>
        <dbReference type="PROSITE-ProRule" id="PRU00447"/>
    </source>
</evidence>
<gene>
    <name evidence="4" type="ORF">DGAL_LOCUS13203</name>
</gene>
<dbReference type="SUPFAM" id="SSF54277">
    <property type="entry name" value="CAD &amp; PB1 domains"/>
    <property type="match status" value="1"/>
</dbReference>
<dbReference type="Gene3D" id="2.130.10.10">
    <property type="entry name" value="YVTN repeat-like/Quinoprotein amine dehydrogenase"/>
    <property type="match status" value="1"/>
</dbReference>
<dbReference type="Proteomes" id="UP000789390">
    <property type="component" value="Unassembled WGS sequence"/>
</dbReference>
<dbReference type="OrthoDB" id="6475906at2759"/>
<organism evidence="4 5">
    <name type="scientific">Daphnia galeata</name>
    <dbReference type="NCBI Taxonomy" id="27404"/>
    <lineage>
        <taxon>Eukaryota</taxon>
        <taxon>Metazoa</taxon>
        <taxon>Ecdysozoa</taxon>
        <taxon>Arthropoda</taxon>
        <taxon>Crustacea</taxon>
        <taxon>Branchiopoda</taxon>
        <taxon>Diplostraca</taxon>
        <taxon>Cladocera</taxon>
        <taxon>Anomopoda</taxon>
        <taxon>Daphniidae</taxon>
        <taxon>Daphnia</taxon>
    </lineage>
</organism>
<evidence type="ECO:0000256" key="1">
    <source>
        <dbReference type="ARBA" id="ARBA00022703"/>
    </source>
</evidence>
<dbReference type="SMART" id="SM00266">
    <property type="entry name" value="CAD"/>
    <property type="match status" value="1"/>
</dbReference>